<dbReference type="InterPro" id="IPR001296">
    <property type="entry name" value="Glyco_trans_1"/>
</dbReference>
<gene>
    <name evidence="2" type="ORF">AABB28_18395</name>
</gene>
<reference evidence="2 3" key="1">
    <citation type="submission" date="2024-04" db="EMBL/GenBank/DDBJ databases">
        <title>Phylogenomic analyses of a clade within the roseobacter group suggest taxonomic reassignments of species of the genera Aestuariivita, Citreicella, Loktanella, Nautella, Pelagibaca, Ruegeria, Thalassobius, Thiobacimonas and Tropicibacter, and the proposal o.</title>
        <authorList>
            <person name="Jeon C.O."/>
        </authorList>
    </citation>
    <scope>NUCLEOTIDE SEQUENCE [LARGE SCALE GENOMIC DNA]</scope>
    <source>
        <strain evidence="2 3">G8-12</strain>
        <plasmid evidence="2 3">pG812unnamed1</plasmid>
    </source>
</reference>
<evidence type="ECO:0000313" key="3">
    <source>
        <dbReference type="Proteomes" id="UP001451782"/>
    </source>
</evidence>
<evidence type="ECO:0000313" key="2">
    <source>
        <dbReference type="EMBL" id="WZU65544.1"/>
    </source>
</evidence>
<keyword evidence="2" id="KW-0808">Transferase</keyword>
<dbReference type="PANTHER" id="PTHR12526:SF630">
    <property type="entry name" value="GLYCOSYLTRANSFERASE"/>
    <property type="match status" value="1"/>
</dbReference>
<dbReference type="PANTHER" id="PTHR12526">
    <property type="entry name" value="GLYCOSYLTRANSFERASE"/>
    <property type="match status" value="1"/>
</dbReference>
<organism evidence="2 3">
    <name type="scientific">Yoonia algicola</name>
    <dbReference type="NCBI Taxonomy" id="3137368"/>
    <lineage>
        <taxon>Bacteria</taxon>
        <taxon>Pseudomonadati</taxon>
        <taxon>Pseudomonadota</taxon>
        <taxon>Alphaproteobacteria</taxon>
        <taxon>Rhodobacterales</taxon>
        <taxon>Paracoccaceae</taxon>
        <taxon>Yoonia</taxon>
    </lineage>
</organism>
<feature type="domain" description="Glycosyl transferase family 1" evidence="1">
    <location>
        <begin position="327"/>
        <end position="484"/>
    </location>
</feature>
<sequence length="505" mass="59708">MTEVTTYMLMYSLPEKAGGITSVMLNRAKILAENNFSCKLLTLDDKNYDDLRKKLKDTGRLHKSVEIINIYEELEIFNDVNDKEVDQKNKQLFEKLNELNQEGFYIQKDQYDTSNYARYFQNNDYVMYKKWNDNKLSHIDYFQNRKRIKRHIFQNEVLRKEIVFNENNKTNEIKYFSNDGFCYLSYWYGKDDKVINIFYFNKTSKEVLNFKNNKQFHSYWLDQYLTVKDTLILDGIGTYPKVENMKNSDVKKIFTIHTNHFEAPYEYGADIKPEFKRMLSNISELDTLVVLTEEQKSDIIKQFGDYNNIKVIPNSVYFDEDLKVSTNNENSIVILQRFVEMKNIEHVIQAVKIVKKKIKDVSLNIYGIGPQKQEYIKLIKELELQDHVFVNDYVFNLREVYANASLSVLTSEYEGLSMSVIEAMSYGVPVIAYPVNYGPESIIRNNIDGIITKNKNDINELAEQIIYLLKKDKIRTKFSENARENVEENFSYQALFEKWNGIIKK</sequence>
<dbReference type="EC" id="2.4.-.-" evidence="2"/>
<dbReference type="AlphaFoldDB" id="A0AAN0M636"/>
<geneLocation type="plasmid" evidence="2 3">
    <name>pG812unnamed1</name>
</geneLocation>
<dbReference type="Gene3D" id="3.40.50.2000">
    <property type="entry name" value="Glycogen Phosphorylase B"/>
    <property type="match status" value="3"/>
</dbReference>
<keyword evidence="3" id="KW-1185">Reference proteome</keyword>
<name>A0AAN0M636_9RHOB</name>
<evidence type="ECO:0000259" key="1">
    <source>
        <dbReference type="Pfam" id="PF00534"/>
    </source>
</evidence>
<protein>
    <submittedName>
        <fullName evidence="2">Glycosyltransferase</fullName>
        <ecNumber evidence="2">2.4.-.-</ecNumber>
    </submittedName>
</protein>
<dbReference type="SUPFAM" id="SSF53756">
    <property type="entry name" value="UDP-Glycosyltransferase/glycogen phosphorylase"/>
    <property type="match status" value="1"/>
</dbReference>
<keyword evidence="2" id="KW-0614">Plasmid</keyword>
<dbReference type="Pfam" id="PF00534">
    <property type="entry name" value="Glycos_transf_1"/>
    <property type="match status" value="1"/>
</dbReference>
<proteinExistence type="predicted"/>
<dbReference type="KEGG" id="yag:AABB28_18395"/>
<dbReference type="EMBL" id="CP151763">
    <property type="protein sequence ID" value="WZU65544.1"/>
    <property type="molecule type" value="Genomic_DNA"/>
</dbReference>
<keyword evidence="2" id="KW-0328">Glycosyltransferase</keyword>
<dbReference type="GO" id="GO:0016757">
    <property type="term" value="F:glycosyltransferase activity"/>
    <property type="evidence" value="ECO:0007669"/>
    <property type="project" value="UniProtKB-KW"/>
</dbReference>
<dbReference type="Proteomes" id="UP001451782">
    <property type="component" value="Plasmid pG812unnamed1"/>
</dbReference>
<accession>A0AAN0M636</accession>